<keyword evidence="1" id="KW-0812">Transmembrane</keyword>
<evidence type="ECO:0000313" key="3">
    <source>
        <dbReference type="Proteomes" id="UP000037035"/>
    </source>
</evidence>
<comment type="caution">
    <text evidence="2">The sequence shown here is derived from an EMBL/GenBank/DDBJ whole genome shotgun (WGS) entry which is preliminary data.</text>
</comment>
<dbReference type="EMBL" id="LAVV01007576">
    <property type="protein sequence ID" value="KNZ55475.1"/>
    <property type="molecule type" value="Genomic_DNA"/>
</dbReference>
<evidence type="ECO:0000256" key="1">
    <source>
        <dbReference type="SAM" id="Phobius"/>
    </source>
</evidence>
<protein>
    <submittedName>
        <fullName evidence="2">Uncharacterized protein</fullName>
    </submittedName>
</protein>
<organism evidence="2 3">
    <name type="scientific">Puccinia sorghi</name>
    <dbReference type="NCBI Taxonomy" id="27349"/>
    <lineage>
        <taxon>Eukaryota</taxon>
        <taxon>Fungi</taxon>
        <taxon>Dikarya</taxon>
        <taxon>Basidiomycota</taxon>
        <taxon>Pucciniomycotina</taxon>
        <taxon>Pucciniomycetes</taxon>
        <taxon>Pucciniales</taxon>
        <taxon>Pucciniaceae</taxon>
        <taxon>Puccinia</taxon>
    </lineage>
</organism>
<feature type="transmembrane region" description="Helical" evidence="1">
    <location>
        <begin position="34"/>
        <end position="56"/>
    </location>
</feature>
<dbReference type="VEuPathDB" id="FungiDB:VP01_2667g1"/>
<feature type="transmembrane region" description="Helical" evidence="1">
    <location>
        <begin position="276"/>
        <end position="298"/>
    </location>
</feature>
<evidence type="ECO:0000313" key="2">
    <source>
        <dbReference type="EMBL" id="KNZ55475.1"/>
    </source>
</evidence>
<sequence length="511" mass="58152">MQHRTITLLICTKCKSNTSKKESQVPSDAHKHEYFWKFCLIVLGTFDLPPSVYLSLSCHSLIIMTPPLVISSGCYDLMIITVIFLLHFFSLLSLSNSFCILLLLQERNPKADHSKKKIAQLPAVDMQKVPGSFCCYKPSPKVIQPSFAAQSLCILHSNCAKNSTWQTWGLSKFFVQCRYRKKRVSLSPPMLFSQRIFISPFGRPNLSNILRKLSKGYWVLDLPIIYDTPCKFSFPMKCLLFQQNLKHEKQRRLELLGLNIWKTNTNIDILTIQCFTLFKCCISSSLFCLYIFIQLNSIHLLHIPSPCCQVCLVTLSLIFHLLLTIISLFIRLTFKSIRPYAFGFQHKWLGCFGKTIIVVIHMVPCLAGSNTFIPRRKNLCLEIHLTVVMIILTTLYEFYHYLKTSYINSLFSGAHYGSIISAVVFSKLLATKCGSGPSMYLHLGPHLCPMMLGGRFWGSVELFWSEYVDCKMRSHLHSPGGGILSSESGHPWHMFPGGLSTTGDCRPLTRS</sequence>
<name>A0A0L6V5R9_9BASI</name>
<dbReference type="Proteomes" id="UP000037035">
    <property type="component" value="Unassembled WGS sequence"/>
</dbReference>
<keyword evidence="3" id="KW-1185">Reference proteome</keyword>
<keyword evidence="1" id="KW-1133">Transmembrane helix</keyword>
<gene>
    <name evidence="2" type="ORF">VP01_2667g1</name>
</gene>
<reference evidence="2 3" key="1">
    <citation type="submission" date="2015-08" db="EMBL/GenBank/DDBJ databases">
        <title>Next Generation Sequencing and Analysis of the Genome of Puccinia sorghi L Schw, the Causal Agent of Maize Common Rust.</title>
        <authorList>
            <person name="Rochi L."/>
            <person name="Burguener G."/>
            <person name="Darino M."/>
            <person name="Turjanski A."/>
            <person name="Kreff E."/>
            <person name="Dieguez M.J."/>
            <person name="Sacco F."/>
        </authorList>
    </citation>
    <scope>NUCLEOTIDE SEQUENCE [LARGE SCALE GENOMIC DNA]</scope>
    <source>
        <strain evidence="2 3">RO10H11247</strain>
    </source>
</reference>
<accession>A0A0L6V5R9</accession>
<keyword evidence="1" id="KW-0472">Membrane</keyword>
<dbReference type="AlphaFoldDB" id="A0A0L6V5R9"/>
<feature type="transmembrane region" description="Helical" evidence="1">
    <location>
        <begin position="405"/>
        <end position="430"/>
    </location>
</feature>
<feature type="transmembrane region" description="Helical" evidence="1">
    <location>
        <begin position="346"/>
        <end position="367"/>
    </location>
</feature>
<feature type="transmembrane region" description="Helical" evidence="1">
    <location>
        <begin position="310"/>
        <end position="334"/>
    </location>
</feature>
<feature type="transmembrane region" description="Helical" evidence="1">
    <location>
        <begin position="379"/>
        <end position="399"/>
    </location>
</feature>
<proteinExistence type="predicted"/>
<feature type="transmembrane region" description="Helical" evidence="1">
    <location>
        <begin position="77"/>
        <end position="104"/>
    </location>
</feature>